<organism evidence="1 2">
    <name type="scientific">Calothrix parasitica NIES-267</name>
    <dbReference type="NCBI Taxonomy" id="1973488"/>
    <lineage>
        <taxon>Bacteria</taxon>
        <taxon>Bacillati</taxon>
        <taxon>Cyanobacteriota</taxon>
        <taxon>Cyanophyceae</taxon>
        <taxon>Nostocales</taxon>
        <taxon>Calotrichaceae</taxon>
        <taxon>Calothrix</taxon>
    </lineage>
</organism>
<dbReference type="EMBL" id="AP018227">
    <property type="protein sequence ID" value="BAY81171.1"/>
    <property type="molecule type" value="Genomic_DNA"/>
</dbReference>
<evidence type="ECO:0000313" key="2">
    <source>
        <dbReference type="Proteomes" id="UP000218418"/>
    </source>
</evidence>
<keyword evidence="2" id="KW-1185">Reference proteome</keyword>
<name>A0A1Z4LIX8_9CYAN</name>
<protein>
    <submittedName>
        <fullName evidence="1">Uncharacterized protein</fullName>
    </submittedName>
</protein>
<reference evidence="1 2" key="1">
    <citation type="submission" date="2017-06" db="EMBL/GenBank/DDBJ databases">
        <title>Genome sequencing of cyanobaciteial culture collection at National Institute for Environmental Studies (NIES).</title>
        <authorList>
            <person name="Hirose Y."/>
            <person name="Shimura Y."/>
            <person name="Fujisawa T."/>
            <person name="Nakamura Y."/>
            <person name="Kawachi M."/>
        </authorList>
    </citation>
    <scope>NUCLEOTIDE SEQUENCE [LARGE SCALE GENOMIC DNA]</scope>
    <source>
        <strain evidence="1 2">NIES-267</strain>
    </source>
</reference>
<gene>
    <name evidence="1" type="ORF">NIES267_06460</name>
</gene>
<accession>A0A1Z4LIX8</accession>
<proteinExistence type="predicted"/>
<evidence type="ECO:0000313" key="1">
    <source>
        <dbReference type="EMBL" id="BAY81171.1"/>
    </source>
</evidence>
<dbReference type="AlphaFoldDB" id="A0A1Z4LIX8"/>
<sequence>MTVLDATIMEMFTASVLREIISNLSYNYTLFEIIEI</sequence>
<dbReference type="Proteomes" id="UP000218418">
    <property type="component" value="Chromosome"/>
</dbReference>